<feature type="transmembrane region" description="Helical" evidence="1">
    <location>
        <begin position="111"/>
        <end position="134"/>
    </location>
</feature>
<keyword evidence="3" id="KW-1185">Reference proteome</keyword>
<proteinExistence type="predicted"/>
<evidence type="ECO:0008006" key="4">
    <source>
        <dbReference type="Google" id="ProtNLM"/>
    </source>
</evidence>
<organism evidence="2 3">
    <name type="scientific">Lacunisphaera limnophila</name>
    <dbReference type="NCBI Taxonomy" id="1838286"/>
    <lineage>
        <taxon>Bacteria</taxon>
        <taxon>Pseudomonadati</taxon>
        <taxon>Verrucomicrobiota</taxon>
        <taxon>Opitutia</taxon>
        <taxon>Opitutales</taxon>
        <taxon>Opitutaceae</taxon>
        <taxon>Lacunisphaera</taxon>
    </lineage>
</organism>
<reference evidence="2 3" key="1">
    <citation type="submission" date="2016-06" db="EMBL/GenBank/DDBJ databases">
        <title>Three novel species with peptidoglycan cell walls form the new genus Lacunisphaera gen. nov. in the family Opitutaceae of the verrucomicrobial subdivision 4.</title>
        <authorList>
            <person name="Rast P."/>
            <person name="Gloeckner I."/>
            <person name="Jogler M."/>
            <person name="Boedeker C."/>
            <person name="Jeske O."/>
            <person name="Wiegand S."/>
            <person name="Reinhardt R."/>
            <person name="Schumann P."/>
            <person name="Rohde M."/>
            <person name="Spring S."/>
            <person name="Gloeckner F.O."/>
            <person name="Jogler C."/>
        </authorList>
    </citation>
    <scope>NUCLEOTIDE SEQUENCE [LARGE SCALE GENOMIC DNA]</scope>
    <source>
        <strain evidence="2 3">IG16b</strain>
    </source>
</reference>
<keyword evidence="1" id="KW-0472">Membrane</keyword>
<keyword evidence="1" id="KW-1133">Transmembrane helix</keyword>
<feature type="transmembrane region" description="Helical" evidence="1">
    <location>
        <begin position="21"/>
        <end position="47"/>
    </location>
</feature>
<dbReference type="InterPro" id="IPR021354">
    <property type="entry name" value="DUF2975"/>
</dbReference>
<dbReference type="RefSeq" id="WP_083270019.1">
    <property type="nucleotide sequence ID" value="NZ_CP016094.1"/>
</dbReference>
<protein>
    <recommendedName>
        <fullName evidence="4">DUF2975 domain-containing protein</fullName>
    </recommendedName>
</protein>
<dbReference type="KEGG" id="obg:Verru16b_00319"/>
<dbReference type="STRING" id="1838286.Verru16b_00319"/>
<dbReference type="Proteomes" id="UP000095228">
    <property type="component" value="Chromosome"/>
</dbReference>
<evidence type="ECO:0000256" key="1">
    <source>
        <dbReference type="SAM" id="Phobius"/>
    </source>
</evidence>
<name>A0A1I7PI22_9BACT</name>
<dbReference type="Pfam" id="PF11188">
    <property type="entry name" value="DUF2975"/>
    <property type="match status" value="1"/>
</dbReference>
<evidence type="ECO:0000313" key="3">
    <source>
        <dbReference type="Proteomes" id="UP000095228"/>
    </source>
</evidence>
<dbReference type="EMBL" id="CP016094">
    <property type="protein sequence ID" value="AOS43276.1"/>
    <property type="molecule type" value="Genomic_DNA"/>
</dbReference>
<keyword evidence="1" id="KW-0812">Transmembrane</keyword>
<sequence>MNSDTETKLLKIERYSRLLRTVCTGLFIPVAIIGVAATTSILAGWTAHITFDGQTFVPSELMLTSRLLLAAVVLAAAAVAAKGLGHLRHLLGNYARREIFTLDSARQIRQLGVTCVLWGLVKLAGAFLPLMLATQAQHTVRLDADILIIGAVIIGISWLAEMAAELREESELTI</sequence>
<gene>
    <name evidence="2" type="ORF">Verru16b_00319</name>
</gene>
<feature type="transmembrane region" description="Helical" evidence="1">
    <location>
        <begin position="67"/>
        <end position="91"/>
    </location>
</feature>
<feature type="transmembrane region" description="Helical" evidence="1">
    <location>
        <begin position="146"/>
        <end position="164"/>
    </location>
</feature>
<evidence type="ECO:0000313" key="2">
    <source>
        <dbReference type="EMBL" id="AOS43276.1"/>
    </source>
</evidence>
<dbReference type="OrthoDB" id="9153951at2"/>
<dbReference type="AlphaFoldDB" id="A0A1I7PI22"/>
<accession>A0A1I7PI22</accession>